<keyword evidence="1" id="KW-0863">Zinc-finger</keyword>
<dbReference type="EMBL" id="ADOT01000135">
    <property type="protein sequence ID" value="EGX49166.1"/>
    <property type="molecule type" value="Genomic_DNA"/>
</dbReference>
<feature type="zinc finger region" description="C3H1-type" evidence="1">
    <location>
        <begin position="111"/>
        <end position="140"/>
    </location>
</feature>
<evidence type="ECO:0000259" key="3">
    <source>
        <dbReference type="PROSITE" id="PS50103"/>
    </source>
</evidence>
<dbReference type="InterPro" id="IPR000571">
    <property type="entry name" value="Znf_CCCH"/>
</dbReference>
<dbReference type="HOGENOM" id="CLU_1421112_0_0_1"/>
<reference evidence="4 5" key="1">
    <citation type="journal article" date="2011" name="PLoS Pathog.">
        <title>Genomic and proteomic analyses of the fungus Arthrobotrys oligospora provide insights into nematode-trap formation.</title>
        <authorList>
            <person name="Yang J."/>
            <person name="Wang L."/>
            <person name="Ji X."/>
            <person name="Feng Y."/>
            <person name="Li X."/>
            <person name="Zou C."/>
            <person name="Xu J."/>
            <person name="Ren Y."/>
            <person name="Mi Q."/>
            <person name="Wu J."/>
            <person name="Liu S."/>
            <person name="Liu Y."/>
            <person name="Huang X."/>
            <person name="Wang H."/>
            <person name="Niu X."/>
            <person name="Li J."/>
            <person name="Liang L."/>
            <person name="Luo Y."/>
            <person name="Ji K."/>
            <person name="Zhou W."/>
            <person name="Yu Z."/>
            <person name="Li G."/>
            <person name="Liu Y."/>
            <person name="Li L."/>
            <person name="Qiao M."/>
            <person name="Feng L."/>
            <person name="Zhang K.-Q."/>
        </authorList>
    </citation>
    <scope>NUCLEOTIDE SEQUENCE [LARGE SCALE GENOMIC DNA]</scope>
    <source>
        <strain evidence="5">ATCC 24927 / CBS 115.81 / DSM 1491</strain>
    </source>
</reference>
<evidence type="ECO:0000313" key="5">
    <source>
        <dbReference type="Proteomes" id="UP000008784"/>
    </source>
</evidence>
<sequence length="191" mass="21004">MLCGPRIETFGAISERAVSSDNTHSSDIPSSSSSPTRINFPLAPSAMPQGLFTERLQGYTPYQWAMAFEPPLVIPRDYSLQIALQNVQNAIPSHGKGPSREVGHGKPKVERRKDIFCPYLRNKGSCKFPGKRCAFSHDRRLLQKTRPAATPDERTSSGSVSKPASVRAPALHAVYSNKGNFIPRTVKLQSI</sequence>
<feature type="compositionally biased region" description="Low complexity" evidence="2">
    <location>
        <begin position="19"/>
        <end position="37"/>
    </location>
</feature>
<dbReference type="RefSeq" id="XP_011122115.1">
    <property type="nucleotide sequence ID" value="XM_011123813.1"/>
</dbReference>
<dbReference type="GO" id="GO:0008270">
    <property type="term" value="F:zinc ion binding"/>
    <property type="evidence" value="ECO:0007669"/>
    <property type="project" value="UniProtKB-KW"/>
</dbReference>
<feature type="region of interest" description="Disordered" evidence="2">
    <location>
        <begin position="142"/>
        <end position="164"/>
    </location>
</feature>
<comment type="caution">
    <text evidence="4">The sequence shown here is derived from an EMBL/GenBank/DDBJ whole genome shotgun (WGS) entry which is preliminary data.</text>
</comment>
<dbReference type="AlphaFoldDB" id="G1XCA3"/>
<protein>
    <recommendedName>
        <fullName evidence="3">C3H1-type domain-containing protein</fullName>
    </recommendedName>
</protein>
<dbReference type="OrthoDB" id="5340299at2759"/>
<gene>
    <name evidence="4" type="ORF">AOL_s00078g550</name>
</gene>
<dbReference type="InParanoid" id="G1XCA3"/>
<dbReference type="Proteomes" id="UP000008784">
    <property type="component" value="Unassembled WGS sequence"/>
</dbReference>
<dbReference type="PROSITE" id="PS50103">
    <property type="entry name" value="ZF_C3H1"/>
    <property type="match status" value="1"/>
</dbReference>
<keyword evidence="5" id="KW-1185">Reference proteome</keyword>
<accession>G1XCA3</accession>
<name>G1XCA3_ARTOA</name>
<evidence type="ECO:0000256" key="2">
    <source>
        <dbReference type="SAM" id="MobiDB-lite"/>
    </source>
</evidence>
<evidence type="ECO:0000313" key="4">
    <source>
        <dbReference type="EMBL" id="EGX49166.1"/>
    </source>
</evidence>
<dbReference type="GeneID" id="22893052"/>
<keyword evidence="1" id="KW-0479">Metal-binding</keyword>
<keyword evidence="1" id="KW-0862">Zinc</keyword>
<feature type="domain" description="C3H1-type" evidence="3">
    <location>
        <begin position="111"/>
        <end position="140"/>
    </location>
</feature>
<evidence type="ECO:0000256" key="1">
    <source>
        <dbReference type="PROSITE-ProRule" id="PRU00723"/>
    </source>
</evidence>
<organism evidence="4 5">
    <name type="scientific">Arthrobotrys oligospora (strain ATCC 24927 / CBS 115.81 / DSM 1491)</name>
    <name type="common">Nematode-trapping fungus</name>
    <name type="synonym">Didymozoophaga oligospora</name>
    <dbReference type="NCBI Taxonomy" id="756982"/>
    <lineage>
        <taxon>Eukaryota</taxon>
        <taxon>Fungi</taxon>
        <taxon>Dikarya</taxon>
        <taxon>Ascomycota</taxon>
        <taxon>Pezizomycotina</taxon>
        <taxon>Orbiliomycetes</taxon>
        <taxon>Orbiliales</taxon>
        <taxon>Orbiliaceae</taxon>
        <taxon>Orbilia</taxon>
        <taxon>Orbilia oligospora</taxon>
    </lineage>
</organism>
<feature type="region of interest" description="Disordered" evidence="2">
    <location>
        <begin position="18"/>
        <end position="37"/>
    </location>
</feature>
<proteinExistence type="predicted"/>